<keyword evidence="3" id="KW-1185">Reference proteome</keyword>
<keyword evidence="1" id="KW-0472">Membrane</keyword>
<evidence type="ECO:0000313" key="3">
    <source>
        <dbReference type="Proteomes" id="UP001566204"/>
    </source>
</evidence>
<gene>
    <name evidence="2" type="ORF">ABTW24_05885</name>
</gene>
<feature type="transmembrane region" description="Helical" evidence="1">
    <location>
        <begin position="7"/>
        <end position="28"/>
    </location>
</feature>
<keyword evidence="1" id="KW-0812">Transmembrane</keyword>
<name>A0ABV4H9G4_9SPHI</name>
<dbReference type="Proteomes" id="UP001566204">
    <property type="component" value="Unassembled WGS sequence"/>
</dbReference>
<dbReference type="EMBL" id="JBEOQB010000002">
    <property type="protein sequence ID" value="MEZ0451119.1"/>
    <property type="molecule type" value="Genomic_DNA"/>
</dbReference>
<evidence type="ECO:0000256" key="1">
    <source>
        <dbReference type="SAM" id="Phobius"/>
    </source>
</evidence>
<proteinExistence type="predicted"/>
<comment type="caution">
    <text evidence="2">The sequence shown here is derived from an EMBL/GenBank/DDBJ whole genome shotgun (WGS) entry which is preliminary data.</text>
</comment>
<reference evidence="2 3" key="1">
    <citation type="submission" date="2024-06" db="EMBL/GenBank/DDBJ databases">
        <title>Soil Sphingobacterium thalpophilum.</title>
        <authorList>
            <person name="Yang J."/>
            <person name="Li J."/>
        </authorList>
    </citation>
    <scope>NUCLEOTIDE SEQUENCE [LARGE SCALE GENOMIC DNA]</scope>
    <source>
        <strain evidence="2 3">22g91tb</strain>
    </source>
</reference>
<sequence length="428" mass="49422">MKMIKKGTIWLLGIVMLFVITGWGIYVIRQQQSYKSLVHKKSKALLTISLDDILLSQLFDRWQTAPKAGQDYAKKLRKLKNNGIDIKANVFLFSLEDTARNFYAFFDLNDKKQFLSFLKDGLAIDSIQQDIAPGISYAYQERHRIAFMWRGKELLVGLGFDLDQKRTEMLQLIQSKDEQISIENFISRPSTLTRKSMRYSDMSTQNFIEFDLKGGRMEIFGEFTSKHWNFPKTYTVRKLAAKDYIGRGWINFPDGRLKRRIKHILRDLPISADSIMAHTTGEYMDMEILNSRVVQVDTIVSYAVDDNFETVEEKTRYEHQVPDLRFGFRGDKELHKYLPAKLFYQWFQKQEGSFNILSTASTAEGLQTGYGESDELLHVDIQLEDWPDALKVPSVLSLKAVAANINVSLKVTGPERLVLQASIQDYSN</sequence>
<protein>
    <submittedName>
        <fullName evidence="2">Uncharacterized protein</fullName>
    </submittedName>
</protein>
<dbReference type="RefSeq" id="WP_370484163.1">
    <property type="nucleotide sequence ID" value="NZ_JBEOQA010000002.1"/>
</dbReference>
<organism evidence="2 3">
    <name type="scientific">Sphingobacterium thalpophilum</name>
    <dbReference type="NCBI Taxonomy" id="259"/>
    <lineage>
        <taxon>Bacteria</taxon>
        <taxon>Pseudomonadati</taxon>
        <taxon>Bacteroidota</taxon>
        <taxon>Sphingobacteriia</taxon>
        <taxon>Sphingobacteriales</taxon>
        <taxon>Sphingobacteriaceae</taxon>
        <taxon>Sphingobacterium</taxon>
    </lineage>
</organism>
<keyword evidence="1" id="KW-1133">Transmembrane helix</keyword>
<accession>A0ABV4H9G4</accession>
<evidence type="ECO:0000313" key="2">
    <source>
        <dbReference type="EMBL" id="MEZ0451119.1"/>
    </source>
</evidence>